<keyword evidence="3" id="KW-0862">Zinc</keyword>
<evidence type="ECO:0000256" key="3">
    <source>
        <dbReference type="ARBA" id="ARBA00022833"/>
    </source>
</evidence>
<sequence length="199" mass="23345">MVTQDQLKCYLGGNCVIDVDNRTNCKKCRLNKCLAVEGNRLSELMDAMNELKVYNKTNHSIKITKVVILRMVLDFNFDGNYWTVISNNKSYLVKLDLLKDDPINSDADDSPYCLHKIFLQNMGLDWDSDSLIIDLLTAIIHFNPNRPKLINRKLVECHQNIYIHLLQRYLQMKCRSELLSDVKYKRLMDNLFYLNILNH</sequence>
<dbReference type="Proteomes" id="UP000728032">
    <property type="component" value="Unassembled WGS sequence"/>
</dbReference>
<feature type="non-terminal residue" evidence="10">
    <location>
        <position position="1"/>
    </location>
</feature>
<dbReference type="GO" id="GO:0000122">
    <property type="term" value="P:negative regulation of transcription by RNA polymerase II"/>
    <property type="evidence" value="ECO:0007669"/>
    <property type="project" value="TreeGrafter"/>
</dbReference>
<dbReference type="GO" id="GO:0000978">
    <property type="term" value="F:RNA polymerase II cis-regulatory region sequence-specific DNA binding"/>
    <property type="evidence" value="ECO:0007669"/>
    <property type="project" value="TreeGrafter"/>
</dbReference>
<dbReference type="GO" id="GO:0008270">
    <property type="term" value="F:zinc ion binding"/>
    <property type="evidence" value="ECO:0007669"/>
    <property type="project" value="UniProtKB-KW"/>
</dbReference>
<keyword evidence="7" id="KW-0675">Receptor</keyword>
<feature type="domain" description="Nuclear receptor" evidence="9">
    <location>
        <begin position="4"/>
        <end position="36"/>
    </location>
</feature>
<keyword evidence="8" id="KW-0539">Nucleus</keyword>
<evidence type="ECO:0000256" key="7">
    <source>
        <dbReference type="ARBA" id="ARBA00023170"/>
    </source>
</evidence>
<dbReference type="GO" id="GO:0004879">
    <property type="term" value="F:nuclear receptor activity"/>
    <property type="evidence" value="ECO:0007669"/>
    <property type="project" value="TreeGrafter"/>
</dbReference>
<dbReference type="InterPro" id="IPR035500">
    <property type="entry name" value="NHR-like_dom_sf"/>
</dbReference>
<evidence type="ECO:0000256" key="1">
    <source>
        <dbReference type="ARBA" id="ARBA00022723"/>
    </source>
</evidence>
<dbReference type="InterPro" id="IPR050234">
    <property type="entry name" value="Nuclear_hormone_rcpt_NR1"/>
</dbReference>
<gene>
    <name evidence="10" type="ORF">ONB1V03_LOCUS11621</name>
</gene>
<dbReference type="Gene3D" id="1.10.565.10">
    <property type="entry name" value="Retinoid X Receptor"/>
    <property type="match status" value="1"/>
</dbReference>
<keyword evidence="5" id="KW-0238">DNA-binding</keyword>
<accession>A0A7R9M7D0</accession>
<dbReference type="PANTHER" id="PTHR24082:SF283">
    <property type="entry name" value="NUCLEAR HORMONE RECEPTOR HR96"/>
    <property type="match status" value="1"/>
</dbReference>
<proteinExistence type="predicted"/>
<dbReference type="EMBL" id="OC923624">
    <property type="protein sequence ID" value="CAD7654976.1"/>
    <property type="molecule type" value="Genomic_DNA"/>
</dbReference>
<evidence type="ECO:0000256" key="6">
    <source>
        <dbReference type="ARBA" id="ARBA00023163"/>
    </source>
</evidence>
<dbReference type="SUPFAM" id="SSF48508">
    <property type="entry name" value="Nuclear receptor ligand-binding domain"/>
    <property type="match status" value="1"/>
</dbReference>
<keyword evidence="2" id="KW-0863">Zinc-finger</keyword>
<keyword evidence="11" id="KW-1185">Reference proteome</keyword>
<dbReference type="Gene3D" id="3.30.50.10">
    <property type="entry name" value="Erythroid Transcription Factor GATA-1, subunit A"/>
    <property type="match status" value="1"/>
</dbReference>
<reference evidence="10" key="1">
    <citation type="submission" date="2020-11" db="EMBL/GenBank/DDBJ databases">
        <authorList>
            <person name="Tran Van P."/>
        </authorList>
    </citation>
    <scope>NUCLEOTIDE SEQUENCE</scope>
</reference>
<organism evidence="10">
    <name type="scientific">Oppiella nova</name>
    <dbReference type="NCBI Taxonomy" id="334625"/>
    <lineage>
        <taxon>Eukaryota</taxon>
        <taxon>Metazoa</taxon>
        <taxon>Ecdysozoa</taxon>
        <taxon>Arthropoda</taxon>
        <taxon>Chelicerata</taxon>
        <taxon>Arachnida</taxon>
        <taxon>Acari</taxon>
        <taxon>Acariformes</taxon>
        <taxon>Sarcoptiformes</taxon>
        <taxon>Oribatida</taxon>
        <taxon>Brachypylina</taxon>
        <taxon>Oppioidea</taxon>
        <taxon>Oppiidae</taxon>
        <taxon>Oppiella</taxon>
    </lineage>
</organism>
<dbReference type="OrthoDB" id="6534261at2759"/>
<evidence type="ECO:0000256" key="8">
    <source>
        <dbReference type="ARBA" id="ARBA00023242"/>
    </source>
</evidence>
<dbReference type="PANTHER" id="PTHR24082">
    <property type="entry name" value="NUCLEAR HORMONE RECEPTOR"/>
    <property type="match status" value="1"/>
</dbReference>
<dbReference type="GO" id="GO:0030154">
    <property type="term" value="P:cell differentiation"/>
    <property type="evidence" value="ECO:0007669"/>
    <property type="project" value="TreeGrafter"/>
</dbReference>
<protein>
    <recommendedName>
        <fullName evidence="9">Nuclear receptor domain-containing protein</fullName>
    </recommendedName>
</protein>
<evidence type="ECO:0000313" key="10">
    <source>
        <dbReference type="EMBL" id="CAD7654976.1"/>
    </source>
</evidence>
<keyword evidence="4" id="KW-0805">Transcription regulation</keyword>
<keyword evidence="1" id="KW-0479">Metal-binding</keyword>
<evidence type="ECO:0000313" key="11">
    <source>
        <dbReference type="Proteomes" id="UP000728032"/>
    </source>
</evidence>
<dbReference type="Pfam" id="PF00105">
    <property type="entry name" value="zf-C4"/>
    <property type="match status" value="1"/>
</dbReference>
<evidence type="ECO:0000259" key="9">
    <source>
        <dbReference type="Pfam" id="PF00105"/>
    </source>
</evidence>
<evidence type="ECO:0000256" key="4">
    <source>
        <dbReference type="ARBA" id="ARBA00023015"/>
    </source>
</evidence>
<dbReference type="GO" id="GO:0045944">
    <property type="term" value="P:positive regulation of transcription by RNA polymerase II"/>
    <property type="evidence" value="ECO:0007669"/>
    <property type="project" value="TreeGrafter"/>
</dbReference>
<dbReference type="EMBL" id="CAJPVJ010008799">
    <property type="protein sequence ID" value="CAG2172163.1"/>
    <property type="molecule type" value="Genomic_DNA"/>
</dbReference>
<evidence type="ECO:0000256" key="2">
    <source>
        <dbReference type="ARBA" id="ARBA00022771"/>
    </source>
</evidence>
<dbReference type="InterPro" id="IPR001628">
    <property type="entry name" value="Znf_hrmn_rcpt"/>
</dbReference>
<evidence type="ECO:0000256" key="5">
    <source>
        <dbReference type="ARBA" id="ARBA00023125"/>
    </source>
</evidence>
<keyword evidence="6" id="KW-0804">Transcription</keyword>
<dbReference type="SUPFAM" id="SSF57716">
    <property type="entry name" value="Glucocorticoid receptor-like (DNA-binding domain)"/>
    <property type="match status" value="1"/>
</dbReference>
<name>A0A7R9M7D0_9ACAR</name>
<dbReference type="AlphaFoldDB" id="A0A7R9M7D0"/>
<dbReference type="InterPro" id="IPR013088">
    <property type="entry name" value="Znf_NHR/GATA"/>
</dbReference>